<dbReference type="EMBL" id="BK032798">
    <property type="protein sequence ID" value="DAF60855.1"/>
    <property type="molecule type" value="Genomic_DNA"/>
</dbReference>
<sequence length="38" mass="4386">MSIYEEKKGDINMQILLDIIQIILNIVTIVCLVKLINK</sequence>
<name>A0A8S5TCZ3_9CAUD</name>
<evidence type="ECO:0000313" key="2">
    <source>
        <dbReference type="EMBL" id="DAF60855.1"/>
    </source>
</evidence>
<organism evidence="2">
    <name type="scientific">Siphoviridae sp. ctVDC13</name>
    <dbReference type="NCBI Taxonomy" id="2827880"/>
    <lineage>
        <taxon>Viruses</taxon>
        <taxon>Duplodnaviria</taxon>
        <taxon>Heunggongvirae</taxon>
        <taxon>Uroviricota</taxon>
        <taxon>Caudoviricetes</taxon>
    </lineage>
</organism>
<evidence type="ECO:0000256" key="1">
    <source>
        <dbReference type="SAM" id="Phobius"/>
    </source>
</evidence>
<reference evidence="2" key="1">
    <citation type="journal article" date="2021" name="Proc. Natl. Acad. Sci. U.S.A.">
        <title>A Catalog of Tens of Thousands of Viruses from Human Metagenomes Reveals Hidden Associations with Chronic Diseases.</title>
        <authorList>
            <person name="Tisza M.J."/>
            <person name="Buck C.B."/>
        </authorList>
    </citation>
    <scope>NUCLEOTIDE SEQUENCE</scope>
    <source>
        <strain evidence="2">CtVDC13</strain>
    </source>
</reference>
<protein>
    <submittedName>
        <fullName evidence="2">Uncharacterized protein</fullName>
    </submittedName>
</protein>
<proteinExistence type="predicted"/>
<keyword evidence="1" id="KW-0472">Membrane</keyword>
<keyword evidence="1" id="KW-1133">Transmembrane helix</keyword>
<feature type="transmembrane region" description="Helical" evidence="1">
    <location>
        <begin position="15"/>
        <end position="36"/>
    </location>
</feature>
<keyword evidence="1" id="KW-0812">Transmembrane</keyword>
<accession>A0A8S5TCZ3</accession>